<dbReference type="InterPro" id="IPR050529">
    <property type="entry name" value="CYP450_sterol_14alpha_dmase"/>
</dbReference>
<keyword evidence="5" id="KW-0472">Membrane</keyword>
<dbReference type="InterPro" id="IPR001128">
    <property type="entry name" value="Cyt_P450"/>
</dbReference>
<dbReference type="EMBL" id="ML977312">
    <property type="protein sequence ID" value="KAF2121682.1"/>
    <property type="molecule type" value="Genomic_DNA"/>
</dbReference>
<dbReference type="GO" id="GO:0008395">
    <property type="term" value="F:steroid hydroxylase activity"/>
    <property type="evidence" value="ECO:0007669"/>
    <property type="project" value="TreeGrafter"/>
</dbReference>
<evidence type="ECO:0000256" key="1">
    <source>
        <dbReference type="ARBA" id="ARBA00010617"/>
    </source>
</evidence>
<proteinExistence type="inferred from homology"/>
<dbReference type="PANTHER" id="PTHR24304:SF2">
    <property type="entry name" value="24-HYDROXYCHOLESTEROL 7-ALPHA-HYDROXYLASE"/>
    <property type="match status" value="1"/>
</dbReference>
<evidence type="ECO:0000256" key="5">
    <source>
        <dbReference type="SAM" id="Phobius"/>
    </source>
</evidence>
<evidence type="ECO:0000256" key="4">
    <source>
        <dbReference type="ARBA" id="ARBA00023004"/>
    </source>
</evidence>
<evidence type="ECO:0000256" key="2">
    <source>
        <dbReference type="ARBA" id="ARBA00022617"/>
    </source>
</evidence>
<keyword evidence="5" id="KW-1133">Transmembrane helix</keyword>
<name>A0A6A5ZPS4_9PLEO</name>
<dbReference type="GO" id="GO:0016705">
    <property type="term" value="F:oxidoreductase activity, acting on paired donors, with incorporation or reduction of molecular oxygen"/>
    <property type="evidence" value="ECO:0007669"/>
    <property type="project" value="InterPro"/>
</dbReference>
<dbReference type="InterPro" id="IPR036396">
    <property type="entry name" value="Cyt_P450_sf"/>
</dbReference>
<evidence type="ECO:0000256" key="3">
    <source>
        <dbReference type="ARBA" id="ARBA00022723"/>
    </source>
</evidence>
<comment type="similarity">
    <text evidence="1">Belongs to the cytochrome P450 family.</text>
</comment>
<dbReference type="SUPFAM" id="SSF48264">
    <property type="entry name" value="Cytochrome P450"/>
    <property type="match status" value="1"/>
</dbReference>
<keyword evidence="5" id="KW-0812">Transmembrane</keyword>
<gene>
    <name evidence="6" type="ORF">BDV96DRAFT_564727</name>
</gene>
<keyword evidence="2" id="KW-0349">Heme</keyword>
<evidence type="ECO:0000313" key="7">
    <source>
        <dbReference type="Proteomes" id="UP000799770"/>
    </source>
</evidence>
<dbReference type="Pfam" id="PF00067">
    <property type="entry name" value="p450"/>
    <property type="match status" value="1"/>
</dbReference>
<keyword evidence="4" id="KW-0408">Iron</keyword>
<sequence length="557" mass="62686">MSSLWLEILYAHKQSSPLIIWTIAAPVFLMIITHLISTFHFHRIARTAKPGSEPPTAPYWLPGLYHLPGLMLGPSPYIQRLLNGYGSLAPFFFRAGPVRFLVVTDPSHIKSIFLASKQITPKTFHLTVFEKVLGLPKPAVEIYAADESKCKETKAVNFAHLTLNRKYMSGTALTELTELYVRALRKNLSRMNFDSRRWTTIEDIWAFFRREIPNATIEVILGPSILDMHPDIVGQFWAFDDNLQEYSRRLLRHALTTSPYAARDRILGSLKAWISSSQPEIPDTEAITKEAFWNPNTGSKLFRHRDSIFAGIPGMGLDGRASETLGLLQAANANTVPSTFWYIFEALKDDDLRHRLKCELDSHSDDILSICSSPLLQSMQSEVTRCRMATAVIRRVEADDVILAGRYSIPKGTTVLAFPSDSALNTEAWRKIRPQSVMRPLEKFWAERFLTHDTRDTGDESAEKNPRKDNSAMKYSTEGLNALHFTFGGGQNMCPGKAWAKNIQIATLAVLFTDYEVELIDVEAANSLIPPLRQTAVGTIKPLAKVGVRIRARSEQL</sequence>
<dbReference type="Gene3D" id="1.10.630.10">
    <property type="entry name" value="Cytochrome P450"/>
    <property type="match status" value="1"/>
</dbReference>
<organism evidence="6 7">
    <name type="scientific">Lophiotrema nucula</name>
    <dbReference type="NCBI Taxonomy" id="690887"/>
    <lineage>
        <taxon>Eukaryota</taxon>
        <taxon>Fungi</taxon>
        <taxon>Dikarya</taxon>
        <taxon>Ascomycota</taxon>
        <taxon>Pezizomycotina</taxon>
        <taxon>Dothideomycetes</taxon>
        <taxon>Pleosporomycetidae</taxon>
        <taxon>Pleosporales</taxon>
        <taxon>Lophiotremataceae</taxon>
        <taxon>Lophiotrema</taxon>
    </lineage>
</organism>
<feature type="transmembrane region" description="Helical" evidence="5">
    <location>
        <begin position="20"/>
        <end position="41"/>
    </location>
</feature>
<dbReference type="GO" id="GO:0005506">
    <property type="term" value="F:iron ion binding"/>
    <property type="evidence" value="ECO:0007669"/>
    <property type="project" value="InterPro"/>
</dbReference>
<accession>A0A6A5ZPS4</accession>
<reference evidence="6" key="1">
    <citation type="journal article" date="2020" name="Stud. Mycol.">
        <title>101 Dothideomycetes genomes: a test case for predicting lifestyles and emergence of pathogens.</title>
        <authorList>
            <person name="Haridas S."/>
            <person name="Albert R."/>
            <person name="Binder M."/>
            <person name="Bloem J."/>
            <person name="Labutti K."/>
            <person name="Salamov A."/>
            <person name="Andreopoulos B."/>
            <person name="Baker S."/>
            <person name="Barry K."/>
            <person name="Bills G."/>
            <person name="Bluhm B."/>
            <person name="Cannon C."/>
            <person name="Castanera R."/>
            <person name="Culley D."/>
            <person name="Daum C."/>
            <person name="Ezra D."/>
            <person name="Gonzalez J."/>
            <person name="Henrissat B."/>
            <person name="Kuo A."/>
            <person name="Liang C."/>
            <person name="Lipzen A."/>
            <person name="Lutzoni F."/>
            <person name="Magnuson J."/>
            <person name="Mondo S."/>
            <person name="Nolan M."/>
            <person name="Ohm R."/>
            <person name="Pangilinan J."/>
            <person name="Park H.-J."/>
            <person name="Ramirez L."/>
            <person name="Alfaro M."/>
            <person name="Sun H."/>
            <person name="Tritt A."/>
            <person name="Yoshinaga Y."/>
            <person name="Zwiers L.-H."/>
            <person name="Turgeon B."/>
            <person name="Goodwin S."/>
            <person name="Spatafora J."/>
            <person name="Crous P."/>
            <person name="Grigoriev I."/>
        </authorList>
    </citation>
    <scope>NUCLEOTIDE SEQUENCE</scope>
    <source>
        <strain evidence="6">CBS 627.86</strain>
    </source>
</reference>
<dbReference type="PANTHER" id="PTHR24304">
    <property type="entry name" value="CYTOCHROME P450 FAMILY 7"/>
    <property type="match status" value="1"/>
</dbReference>
<dbReference type="AlphaFoldDB" id="A0A6A5ZPS4"/>
<dbReference type="GO" id="GO:0020037">
    <property type="term" value="F:heme binding"/>
    <property type="evidence" value="ECO:0007669"/>
    <property type="project" value="InterPro"/>
</dbReference>
<keyword evidence="3" id="KW-0479">Metal-binding</keyword>
<dbReference type="Proteomes" id="UP000799770">
    <property type="component" value="Unassembled WGS sequence"/>
</dbReference>
<protein>
    <submittedName>
        <fullName evidence="6">Cytochrome P450</fullName>
    </submittedName>
</protein>
<evidence type="ECO:0000313" key="6">
    <source>
        <dbReference type="EMBL" id="KAF2121682.1"/>
    </source>
</evidence>
<dbReference type="OrthoDB" id="3366823at2759"/>
<keyword evidence="7" id="KW-1185">Reference proteome</keyword>